<name>A0ACD4ZXD4_9ACTN</name>
<proteinExistence type="predicted"/>
<organism evidence="1 2">
    <name type="scientific">Streptomyces scopuliridis</name>
    <dbReference type="NCBI Taxonomy" id="452529"/>
    <lineage>
        <taxon>Bacteria</taxon>
        <taxon>Bacillati</taxon>
        <taxon>Actinomycetota</taxon>
        <taxon>Actinomycetes</taxon>
        <taxon>Kitasatosporales</taxon>
        <taxon>Streptomycetaceae</taxon>
        <taxon>Streptomyces</taxon>
    </lineage>
</organism>
<dbReference type="Proteomes" id="UP001348369">
    <property type="component" value="Chromosome"/>
</dbReference>
<reference evidence="1" key="1">
    <citation type="submission" date="2022-10" db="EMBL/GenBank/DDBJ databases">
        <title>The complete genomes of actinobacterial strains from the NBC collection.</title>
        <authorList>
            <person name="Joergensen T.S."/>
            <person name="Alvarez Arevalo M."/>
            <person name="Sterndorff E.B."/>
            <person name="Faurdal D."/>
            <person name="Vuksanovic O."/>
            <person name="Mourched A.-S."/>
            <person name="Charusanti P."/>
            <person name="Shaw S."/>
            <person name="Blin K."/>
            <person name="Weber T."/>
        </authorList>
    </citation>
    <scope>NUCLEOTIDE SEQUENCE</scope>
    <source>
        <strain evidence="1">NBC 01771</strain>
    </source>
</reference>
<protein>
    <submittedName>
        <fullName evidence="1">FAD-binding protein</fullName>
    </submittedName>
</protein>
<accession>A0ACD4ZXD4</accession>
<dbReference type="EMBL" id="CP109109">
    <property type="protein sequence ID" value="WSC02487.1"/>
    <property type="molecule type" value="Genomic_DNA"/>
</dbReference>
<sequence length="500" mass="53507">MSSSNAPSRRRVLGGIAATAATVVGWNVATQTWATAAEAGSARGYVAPVPPLDGTLRTSAADLVQFSKDFGNLVKDIVPWAVLVPGSVNDIVKMVNFARSNNLKIAANGRSGTGDDLESHSNYGQAAVPGGISIDSRGLSKIVSVGSTTAVVEAGVTWAQLTDAAMAKGKTPPAMPDYMHLSIGGTLSVGGIGGTVGKYGLAVDTVESIDVVTGTGQLVTASATVRPDLFNAALVGGGQVGIIVRATVRIAPVKERIVVFSLVYDDMAAYLADSEKVLAEGRFEVQAGEMLRTPDDAGWRFKLELGAVYTGTAPARDPLIAGLRDVRAEAVIDDMPFRDYIFRFDAYVDYLKEADYWDQPKPWLSLFLPASKAKQFLHLAQAELTANDLGGGFLLTYPYRTSKLKRPLGVQPNESVAYLFDLLRFPHPGEPDIQGMLEQNRRLYDKAVALGAKRYLVGAIPGMTPAEWKRHFGNRYADFCNAKRRYDPAGILTPGQGFFA</sequence>
<gene>
    <name evidence="1" type="ORF">OG835_39525</name>
</gene>
<evidence type="ECO:0000313" key="2">
    <source>
        <dbReference type="Proteomes" id="UP001348369"/>
    </source>
</evidence>
<keyword evidence="2" id="KW-1185">Reference proteome</keyword>
<evidence type="ECO:0000313" key="1">
    <source>
        <dbReference type="EMBL" id="WSC02487.1"/>
    </source>
</evidence>